<dbReference type="Pfam" id="PF06114">
    <property type="entry name" value="Peptidase_M78"/>
    <property type="match status" value="1"/>
</dbReference>
<dbReference type="Proteomes" id="UP001589628">
    <property type="component" value="Unassembled WGS sequence"/>
</dbReference>
<dbReference type="InterPro" id="IPR010359">
    <property type="entry name" value="IrrE_HExxH"/>
</dbReference>
<feature type="domain" description="IrrE N-terminal-like" evidence="3">
    <location>
        <begin position="41"/>
        <end position="163"/>
    </location>
</feature>
<dbReference type="InterPro" id="IPR052345">
    <property type="entry name" value="Rad_response_metalloprotease"/>
</dbReference>
<evidence type="ECO:0000313" key="5">
    <source>
        <dbReference type="Proteomes" id="UP001589628"/>
    </source>
</evidence>
<keyword evidence="2" id="KW-0789">Thiol protease inhibitor</keyword>
<dbReference type="PANTHER" id="PTHR43236:SF1">
    <property type="entry name" value="BLL7220 PROTEIN"/>
    <property type="match status" value="1"/>
</dbReference>
<evidence type="ECO:0000256" key="2">
    <source>
        <dbReference type="ARBA" id="ARBA00022704"/>
    </source>
</evidence>
<keyword evidence="1" id="KW-0646">Protease inhibitor</keyword>
<dbReference type="Gene3D" id="2.60.40.2020">
    <property type="match status" value="1"/>
</dbReference>
<dbReference type="InterPro" id="IPR036331">
    <property type="entry name" value="Chagasin-like_sf"/>
</dbReference>
<dbReference type="SUPFAM" id="SSF141066">
    <property type="entry name" value="ICP-like"/>
    <property type="match status" value="1"/>
</dbReference>
<evidence type="ECO:0000313" key="4">
    <source>
        <dbReference type="EMBL" id="MFB9886170.1"/>
    </source>
</evidence>
<gene>
    <name evidence="4" type="ORF">ACFFLH_07085</name>
</gene>
<organism evidence="4 5">
    <name type="scientific">Balneatrix alpica</name>
    <dbReference type="NCBI Taxonomy" id="75684"/>
    <lineage>
        <taxon>Bacteria</taxon>
        <taxon>Pseudomonadati</taxon>
        <taxon>Pseudomonadota</taxon>
        <taxon>Gammaproteobacteria</taxon>
        <taxon>Oceanospirillales</taxon>
        <taxon>Balneatrichaceae</taxon>
        <taxon>Balneatrix</taxon>
    </lineage>
</organism>
<proteinExistence type="predicted"/>
<evidence type="ECO:0000259" key="3">
    <source>
        <dbReference type="Pfam" id="PF06114"/>
    </source>
</evidence>
<dbReference type="Gene3D" id="1.10.10.2910">
    <property type="match status" value="1"/>
</dbReference>
<keyword evidence="5" id="KW-1185">Reference proteome</keyword>
<comment type="caution">
    <text evidence="4">The sequence shown here is derived from an EMBL/GenBank/DDBJ whole genome shotgun (WGS) entry which is preliminary data.</text>
</comment>
<name>A0ABV5ZBI0_9GAMM</name>
<reference evidence="4 5" key="1">
    <citation type="submission" date="2024-09" db="EMBL/GenBank/DDBJ databases">
        <authorList>
            <person name="Sun Q."/>
            <person name="Mori K."/>
        </authorList>
    </citation>
    <scope>NUCLEOTIDE SEQUENCE [LARGE SCALE GENOMIC DNA]</scope>
    <source>
        <strain evidence="4 5">ATCC 51285</strain>
    </source>
</reference>
<evidence type="ECO:0000256" key="1">
    <source>
        <dbReference type="ARBA" id="ARBA00022690"/>
    </source>
</evidence>
<dbReference type="PANTHER" id="PTHR43236">
    <property type="entry name" value="ANTITOXIN HIGA1"/>
    <property type="match status" value="1"/>
</dbReference>
<accession>A0ABV5ZBI0</accession>
<dbReference type="EMBL" id="JBHLZN010000002">
    <property type="protein sequence ID" value="MFB9886170.1"/>
    <property type="molecule type" value="Genomic_DNA"/>
</dbReference>
<dbReference type="RefSeq" id="WP_027311655.1">
    <property type="nucleotide sequence ID" value="NZ_JBHLZN010000002.1"/>
</dbReference>
<sequence>MLTKSQIRTVATRAAEVISDSGAKRRVQEGYTRVDPFRIAQSAGVIVMLRPLEKLFGAFVRQKQPGILVNSERPAGLIQMTCAHELGHFFLGHETTTDDQLDYGYRANQTELEADWFAYSLVAPRWAIANIMRKKRWSIADLSHPFVLYQLSLRLGISYQATAWSLNRLELIEKPIVEKLLRTQPAKIKSSLLGRPLENSQRDVWLLDESDQDFILEPRVDDQMLVRLKSHTGTGYVWTVDETASEGFSVEPLMLSASELSADDALIAGGIHYQDYLVSKPSLGHSHLRLSERKAWNPLEPALDSYSTETCYENLTNGLSPVAKEALLQGTESA</sequence>
<protein>
    <submittedName>
        <fullName evidence="4">ImmA/IrrE family metallo-endopeptidase</fullName>
    </submittedName>
</protein>